<feature type="chain" id="PRO_5013579221" evidence="1">
    <location>
        <begin position="21"/>
        <end position="168"/>
    </location>
</feature>
<accession>A0A2G4EX80</accession>
<dbReference type="Pfam" id="PF00188">
    <property type="entry name" value="CAP"/>
    <property type="match status" value="1"/>
</dbReference>
<evidence type="ECO:0000259" key="2">
    <source>
        <dbReference type="Pfam" id="PF00188"/>
    </source>
</evidence>
<dbReference type="PANTHER" id="PTHR31157:SF1">
    <property type="entry name" value="SCP DOMAIN-CONTAINING PROTEIN"/>
    <property type="match status" value="1"/>
</dbReference>
<comment type="caution">
    <text evidence="3">The sequence shown here is derived from an EMBL/GenBank/DDBJ whole genome shotgun (WGS) entry which is preliminary data.</text>
</comment>
<reference evidence="3" key="1">
    <citation type="submission" date="2017-10" db="EMBL/GenBank/DDBJ databases">
        <title>Draft genome sequence of the planktic cyanobacteria Tychonema bourrellyi isolated from alpine lentic freshwater.</title>
        <authorList>
            <person name="Tett A."/>
            <person name="Armanini F."/>
            <person name="Asnicar F."/>
            <person name="Boscaini A."/>
            <person name="Pasolli E."/>
            <person name="Zolfo M."/>
            <person name="Donati C."/>
            <person name="Salmaso N."/>
            <person name="Segata N."/>
        </authorList>
    </citation>
    <scope>NUCLEOTIDE SEQUENCE</scope>
    <source>
        <strain evidence="3">FEM_GT703</strain>
    </source>
</reference>
<name>A0A2G4EX80_9CYAN</name>
<evidence type="ECO:0000256" key="1">
    <source>
        <dbReference type="SAM" id="SignalP"/>
    </source>
</evidence>
<dbReference type="Gene3D" id="3.40.33.10">
    <property type="entry name" value="CAP"/>
    <property type="match status" value="1"/>
</dbReference>
<gene>
    <name evidence="3" type="ORF">CP500_018200</name>
</gene>
<dbReference type="CDD" id="cd05379">
    <property type="entry name" value="CAP_bacterial"/>
    <property type="match status" value="1"/>
</dbReference>
<dbReference type="InterPro" id="IPR035940">
    <property type="entry name" value="CAP_sf"/>
</dbReference>
<keyword evidence="1" id="KW-0732">Signal</keyword>
<dbReference type="SUPFAM" id="SSF55797">
    <property type="entry name" value="PR-1-like"/>
    <property type="match status" value="1"/>
</dbReference>
<evidence type="ECO:0000313" key="3">
    <source>
        <dbReference type="EMBL" id="PHX54050.1"/>
    </source>
</evidence>
<dbReference type="Proteomes" id="UP000226442">
    <property type="component" value="Unassembled WGS sequence"/>
</dbReference>
<dbReference type="OrthoDB" id="68195at2"/>
<feature type="signal peptide" evidence="1">
    <location>
        <begin position="1"/>
        <end position="20"/>
    </location>
</feature>
<feature type="domain" description="SCP" evidence="2">
    <location>
        <begin position="53"/>
        <end position="164"/>
    </location>
</feature>
<organism evidence="3 4">
    <name type="scientific">Tychonema bourrellyi FEM_GT703</name>
    <dbReference type="NCBI Taxonomy" id="2040638"/>
    <lineage>
        <taxon>Bacteria</taxon>
        <taxon>Bacillati</taxon>
        <taxon>Cyanobacteriota</taxon>
        <taxon>Cyanophyceae</taxon>
        <taxon>Oscillatoriophycideae</taxon>
        <taxon>Oscillatoriales</taxon>
        <taxon>Microcoleaceae</taxon>
        <taxon>Tychonema</taxon>
    </lineage>
</organism>
<evidence type="ECO:0000313" key="4">
    <source>
        <dbReference type="Proteomes" id="UP000226442"/>
    </source>
</evidence>
<protein>
    <submittedName>
        <fullName evidence="3">CAP domain-containing protein</fullName>
    </submittedName>
</protein>
<dbReference type="EMBL" id="NXIB02000129">
    <property type="protein sequence ID" value="PHX54050.1"/>
    <property type="molecule type" value="Genomic_DNA"/>
</dbReference>
<dbReference type="AlphaFoldDB" id="A0A2G4EX80"/>
<sequence>MYKPLVLMSLGFLAILPNCAQIIPTQSPPQIPMNTNLASTSITDLEKAVNQQINQYRASKKLPPLSVDPRISQQAKIHSENMASGKVKFSHDGFDGRAKAIAIPYQSVAENVAYNMGFSDPVRNAVDGWIKSDGHRKNMEGQFNLTGIGIAKNAKGEYYFTQLFVRSR</sequence>
<proteinExistence type="predicted"/>
<dbReference type="InterPro" id="IPR014044">
    <property type="entry name" value="CAP_dom"/>
</dbReference>
<dbReference type="PANTHER" id="PTHR31157">
    <property type="entry name" value="SCP DOMAIN-CONTAINING PROTEIN"/>
    <property type="match status" value="1"/>
</dbReference>
<keyword evidence="4" id="KW-1185">Reference proteome</keyword>